<evidence type="ECO:0000256" key="4">
    <source>
        <dbReference type="ARBA" id="ARBA00022989"/>
    </source>
</evidence>
<dbReference type="GO" id="GO:0015627">
    <property type="term" value="C:type II protein secretion system complex"/>
    <property type="evidence" value="ECO:0007669"/>
    <property type="project" value="InterPro"/>
</dbReference>
<dbReference type="STRING" id="1173022.Cri9333_3396"/>
<feature type="transmembrane region" description="Helical" evidence="6">
    <location>
        <begin position="21"/>
        <end position="46"/>
    </location>
</feature>
<organism evidence="7 8">
    <name type="scientific">Crinalium epipsammum PCC 9333</name>
    <dbReference type="NCBI Taxonomy" id="1173022"/>
    <lineage>
        <taxon>Bacteria</taxon>
        <taxon>Bacillati</taxon>
        <taxon>Cyanobacteriota</taxon>
        <taxon>Cyanophyceae</taxon>
        <taxon>Gomontiellales</taxon>
        <taxon>Gomontiellaceae</taxon>
        <taxon>Crinalium</taxon>
    </lineage>
</organism>
<dbReference type="InterPro" id="IPR000983">
    <property type="entry name" value="Bac_GSPG_pilin"/>
</dbReference>
<evidence type="ECO:0000313" key="8">
    <source>
        <dbReference type="Proteomes" id="UP000010472"/>
    </source>
</evidence>
<dbReference type="PRINTS" id="PR00813">
    <property type="entry name" value="BCTERIALGSPG"/>
</dbReference>
<evidence type="ECO:0000256" key="3">
    <source>
        <dbReference type="ARBA" id="ARBA00022692"/>
    </source>
</evidence>
<keyword evidence="3 6" id="KW-0812">Transmembrane</keyword>
<dbReference type="EMBL" id="CP003620">
    <property type="protein sequence ID" value="AFZ14224.1"/>
    <property type="molecule type" value="Genomic_DNA"/>
</dbReference>
<gene>
    <name evidence="7" type="ORF">Cri9333_3396</name>
</gene>
<evidence type="ECO:0000256" key="5">
    <source>
        <dbReference type="ARBA" id="ARBA00023136"/>
    </source>
</evidence>
<evidence type="ECO:0000256" key="6">
    <source>
        <dbReference type="SAM" id="Phobius"/>
    </source>
</evidence>
<dbReference type="AlphaFoldDB" id="K9W357"/>
<accession>K9W357</accession>
<dbReference type="PROSITE" id="PS00409">
    <property type="entry name" value="PROKAR_NTER_METHYL"/>
    <property type="match status" value="1"/>
</dbReference>
<dbReference type="HOGENOM" id="CLU_091705_5_0_3"/>
<dbReference type="eggNOG" id="COG4968">
    <property type="taxonomic scope" value="Bacteria"/>
</dbReference>
<name>K9W357_9CYAN</name>
<dbReference type="NCBIfam" id="TIGR02532">
    <property type="entry name" value="IV_pilin_GFxxxE"/>
    <property type="match status" value="1"/>
</dbReference>
<dbReference type="Proteomes" id="UP000010472">
    <property type="component" value="Chromosome"/>
</dbReference>
<dbReference type="SUPFAM" id="SSF54523">
    <property type="entry name" value="Pili subunits"/>
    <property type="match status" value="1"/>
</dbReference>
<evidence type="ECO:0000256" key="1">
    <source>
        <dbReference type="ARBA" id="ARBA00004167"/>
    </source>
</evidence>
<proteinExistence type="predicted"/>
<dbReference type="RefSeq" id="WP_015204330.1">
    <property type="nucleotide sequence ID" value="NC_019753.1"/>
</dbReference>
<dbReference type="GO" id="GO:0016020">
    <property type="term" value="C:membrane"/>
    <property type="evidence" value="ECO:0007669"/>
    <property type="project" value="UniProtKB-SubCell"/>
</dbReference>
<dbReference type="InterPro" id="IPR031975">
    <property type="entry name" value="Pilin_GH"/>
</dbReference>
<dbReference type="OrthoDB" id="467711at2"/>
<keyword evidence="5 6" id="KW-0472">Membrane</keyword>
<dbReference type="Gene3D" id="3.30.700.10">
    <property type="entry name" value="Glycoprotein, Type 4 Pilin"/>
    <property type="match status" value="1"/>
</dbReference>
<dbReference type="InterPro" id="IPR012902">
    <property type="entry name" value="N_methyl_site"/>
</dbReference>
<dbReference type="Pfam" id="PF07963">
    <property type="entry name" value="N_methyl"/>
    <property type="match status" value="1"/>
</dbReference>
<dbReference type="Pfam" id="PF16734">
    <property type="entry name" value="Pilin_GH"/>
    <property type="match status" value="1"/>
</dbReference>
<evidence type="ECO:0000256" key="2">
    <source>
        <dbReference type="ARBA" id="ARBA00022481"/>
    </source>
</evidence>
<reference evidence="7 8" key="1">
    <citation type="submission" date="2012-06" db="EMBL/GenBank/DDBJ databases">
        <title>Finished chromosome of genome of Crinalium epipsammum PCC 9333.</title>
        <authorList>
            <consortium name="US DOE Joint Genome Institute"/>
            <person name="Gugger M."/>
            <person name="Coursin T."/>
            <person name="Rippka R."/>
            <person name="Tandeau De Marsac N."/>
            <person name="Huntemann M."/>
            <person name="Wei C.-L."/>
            <person name="Han J."/>
            <person name="Detter J.C."/>
            <person name="Han C."/>
            <person name="Tapia R."/>
            <person name="Davenport K."/>
            <person name="Daligault H."/>
            <person name="Erkkila T."/>
            <person name="Gu W."/>
            <person name="Munk A.C.C."/>
            <person name="Teshima H."/>
            <person name="Xu Y."/>
            <person name="Chain P."/>
            <person name="Chen A."/>
            <person name="Krypides N."/>
            <person name="Mavromatis K."/>
            <person name="Markowitz V."/>
            <person name="Szeto E."/>
            <person name="Ivanova N."/>
            <person name="Mikhailova N."/>
            <person name="Ovchinnikova G."/>
            <person name="Pagani I."/>
            <person name="Pati A."/>
            <person name="Goodwin L."/>
            <person name="Peters L."/>
            <person name="Pitluck S."/>
            <person name="Woyke T."/>
            <person name="Kerfeld C."/>
        </authorList>
    </citation>
    <scope>NUCLEOTIDE SEQUENCE [LARGE SCALE GENOMIC DNA]</scope>
    <source>
        <strain evidence="7 8">PCC 9333</strain>
    </source>
</reference>
<dbReference type="PANTHER" id="PTHR30093">
    <property type="entry name" value="GENERAL SECRETION PATHWAY PROTEIN G"/>
    <property type="match status" value="1"/>
</dbReference>
<keyword evidence="4 6" id="KW-1133">Transmembrane helix</keyword>
<keyword evidence="2" id="KW-0488">Methylation</keyword>
<keyword evidence="8" id="KW-1185">Reference proteome</keyword>
<dbReference type="InterPro" id="IPR045584">
    <property type="entry name" value="Pilin-like"/>
</dbReference>
<sequence>MKPELQAKFLQHLNRKQSDKGFTLIELLVVIIIIGILAAIALPTFLNQTAKGKQSEAKNTVSAVNKSQTAYRVESTAFAGDMSTLSLGLPTQTTNYTYAVGGSTETATVTGTARDASLKGYSGANVRYTDANSQSAIASVLCENLAPGTGTVTAPTTVPGAVTVGSAASCPATAKTL</sequence>
<dbReference type="PANTHER" id="PTHR30093:SF44">
    <property type="entry name" value="TYPE II SECRETION SYSTEM CORE PROTEIN G"/>
    <property type="match status" value="1"/>
</dbReference>
<dbReference type="GO" id="GO:0015628">
    <property type="term" value="P:protein secretion by the type II secretion system"/>
    <property type="evidence" value="ECO:0007669"/>
    <property type="project" value="InterPro"/>
</dbReference>
<evidence type="ECO:0000313" key="7">
    <source>
        <dbReference type="EMBL" id="AFZ14224.1"/>
    </source>
</evidence>
<comment type="subcellular location">
    <subcellularLocation>
        <location evidence="1">Membrane</location>
        <topology evidence="1">Single-pass membrane protein</topology>
    </subcellularLocation>
</comment>
<dbReference type="KEGG" id="cep:Cri9333_3396"/>
<protein>
    <submittedName>
        <fullName evidence="7">General secretion pathway protein H</fullName>
    </submittedName>
</protein>